<keyword evidence="1" id="KW-0472">Membrane</keyword>
<name>A0AAD4GIT2_BOLED</name>
<gene>
    <name evidence="2" type="ORF">L210DRAFT_3530953</name>
</gene>
<dbReference type="AlphaFoldDB" id="A0AAD4GIT2"/>
<sequence>MFLALSLLYIVDISSLGSRFACMSFFGSFPSRSQLSARDNPRKTFVTTVSGGCTRIFLLCFIACTSVIVPKAK</sequence>
<comment type="caution">
    <text evidence="2">The sequence shown here is derived from an EMBL/GenBank/DDBJ whole genome shotgun (WGS) entry which is preliminary data.</text>
</comment>
<keyword evidence="1" id="KW-0812">Transmembrane</keyword>
<evidence type="ECO:0000256" key="1">
    <source>
        <dbReference type="SAM" id="Phobius"/>
    </source>
</evidence>
<reference evidence="2" key="1">
    <citation type="submission" date="2019-10" db="EMBL/GenBank/DDBJ databases">
        <authorList>
            <consortium name="DOE Joint Genome Institute"/>
            <person name="Kuo A."/>
            <person name="Miyauchi S."/>
            <person name="Kiss E."/>
            <person name="Drula E."/>
            <person name="Kohler A."/>
            <person name="Sanchez-Garcia M."/>
            <person name="Andreopoulos B."/>
            <person name="Barry K.W."/>
            <person name="Bonito G."/>
            <person name="Buee M."/>
            <person name="Carver A."/>
            <person name="Chen C."/>
            <person name="Cichocki N."/>
            <person name="Clum A."/>
            <person name="Culley D."/>
            <person name="Crous P.W."/>
            <person name="Fauchery L."/>
            <person name="Girlanda M."/>
            <person name="Hayes R."/>
            <person name="Keri Z."/>
            <person name="LaButti K."/>
            <person name="Lipzen A."/>
            <person name="Lombard V."/>
            <person name="Magnuson J."/>
            <person name="Maillard F."/>
            <person name="Morin E."/>
            <person name="Murat C."/>
            <person name="Nolan M."/>
            <person name="Ohm R."/>
            <person name="Pangilinan J."/>
            <person name="Pereira M."/>
            <person name="Perotto S."/>
            <person name="Peter M."/>
            <person name="Riley R."/>
            <person name="Sitrit Y."/>
            <person name="Stielow B."/>
            <person name="Szollosi G."/>
            <person name="Zifcakova L."/>
            <person name="Stursova M."/>
            <person name="Spatafora J.W."/>
            <person name="Tedersoo L."/>
            <person name="Vaario L.-M."/>
            <person name="Yamada A."/>
            <person name="Yan M."/>
            <person name="Wang P."/>
            <person name="Xu J."/>
            <person name="Bruns T."/>
            <person name="Baldrian P."/>
            <person name="Vilgalys R."/>
            <person name="Henrissat B."/>
            <person name="Grigoriev I.V."/>
            <person name="Hibbett D."/>
            <person name="Nagy L.G."/>
            <person name="Martin F.M."/>
        </authorList>
    </citation>
    <scope>NUCLEOTIDE SEQUENCE</scope>
    <source>
        <strain evidence="2">BED1</strain>
    </source>
</reference>
<protein>
    <submittedName>
        <fullName evidence="2">Uncharacterized protein</fullName>
    </submittedName>
</protein>
<feature type="transmembrane region" description="Helical" evidence="1">
    <location>
        <begin position="45"/>
        <end position="69"/>
    </location>
</feature>
<evidence type="ECO:0000313" key="2">
    <source>
        <dbReference type="EMBL" id="KAF8444781.1"/>
    </source>
</evidence>
<evidence type="ECO:0000313" key="3">
    <source>
        <dbReference type="Proteomes" id="UP001194468"/>
    </source>
</evidence>
<reference evidence="2" key="2">
    <citation type="journal article" date="2020" name="Nat. Commun.">
        <title>Large-scale genome sequencing of mycorrhizal fungi provides insights into the early evolution of symbiotic traits.</title>
        <authorList>
            <person name="Miyauchi S."/>
            <person name="Kiss E."/>
            <person name="Kuo A."/>
            <person name="Drula E."/>
            <person name="Kohler A."/>
            <person name="Sanchez-Garcia M."/>
            <person name="Morin E."/>
            <person name="Andreopoulos B."/>
            <person name="Barry K.W."/>
            <person name="Bonito G."/>
            <person name="Buee M."/>
            <person name="Carver A."/>
            <person name="Chen C."/>
            <person name="Cichocki N."/>
            <person name="Clum A."/>
            <person name="Culley D."/>
            <person name="Crous P.W."/>
            <person name="Fauchery L."/>
            <person name="Girlanda M."/>
            <person name="Hayes R.D."/>
            <person name="Keri Z."/>
            <person name="LaButti K."/>
            <person name="Lipzen A."/>
            <person name="Lombard V."/>
            <person name="Magnuson J."/>
            <person name="Maillard F."/>
            <person name="Murat C."/>
            <person name="Nolan M."/>
            <person name="Ohm R.A."/>
            <person name="Pangilinan J."/>
            <person name="Pereira M.F."/>
            <person name="Perotto S."/>
            <person name="Peter M."/>
            <person name="Pfister S."/>
            <person name="Riley R."/>
            <person name="Sitrit Y."/>
            <person name="Stielow J.B."/>
            <person name="Szollosi G."/>
            <person name="Zifcakova L."/>
            <person name="Stursova M."/>
            <person name="Spatafora J.W."/>
            <person name="Tedersoo L."/>
            <person name="Vaario L.M."/>
            <person name="Yamada A."/>
            <person name="Yan M."/>
            <person name="Wang P."/>
            <person name="Xu J."/>
            <person name="Bruns T."/>
            <person name="Baldrian P."/>
            <person name="Vilgalys R."/>
            <person name="Dunand C."/>
            <person name="Henrissat B."/>
            <person name="Grigoriev I.V."/>
            <person name="Hibbett D."/>
            <person name="Nagy L.G."/>
            <person name="Martin F.M."/>
        </authorList>
    </citation>
    <scope>NUCLEOTIDE SEQUENCE</scope>
    <source>
        <strain evidence="2">BED1</strain>
    </source>
</reference>
<accession>A0AAD4GIT2</accession>
<keyword evidence="3" id="KW-1185">Reference proteome</keyword>
<feature type="non-terminal residue" evidence="2">
    <location>
        <position position="73"/>
    </location>
</feature>
<proteinExistence type="predicted"/>
<organism evidence="2 3">
    <name type="scientific">Boletus edulis BED1</name>
    <dbReference type="NCBI Taxonomy" id="1328754"/>
    <lineage>
        <taxon>Eukaryota</taxon>
        <taxon>Fungi</taxon>
        <taxon>Dikarya</taxon>
        <taxon>Basidiomycota</taxon>
        <taxon>Agaricomycotina</taxon>
        <taxon>Agaricomycetes</taxon>
        <taxon>Agaricomycetidae</taxon>
        <taxon>Boletales</taxon>
        <taxon>Boletineae</taxon>
        <taxon>Boletaceae</taxon>
        <taxon>Boletoideae</taxon>
        <taxon>Boletus</taxon>
    </lineage>
</organism>
<dbReference type="EMBL" id="WHUW01000006">
    <property type="protein sequence ID" value="KAF8444781.1"/>
    <property type="molecule type" value="Genomic_DNA"/>
</dbReference>
<keyword evidence="1" id="KW-1133">Transmembrane helix</keyword>
<dbReference type="Proteomes" id="UP001194468">
    <property type="component" value="Unassembled WGS sequence"/>
</dbReference>